<dbReference type="RefSeq" id="WP_051315758.1">
    <property type="nucleotide sequence ID" value="NZ_BMWP01000047.1"/>
</dbReference>
<feature type="region of interest" description="Disordered" evidence="1">
    <location>
        <begin position="1"/>
        <end position="28"/>
    </location>
</feature>
<dbReference type="SUPFAM" id="SSF69047">
    <property type="entry name" value="Hypothetical protein YjbJ"/>
    <property type="match status" value="1"/>
</dbReference>
<dbReference type="InterPro" id="IPR036629">
    <property type="entry name" value="YjbJ_sf"/>
</dbReference>
<accession>A0A918J6S5</accession>
<dbReference type="Proteomes" id="UP000634668">
    <property type="component" value="Unassembled WGS sequence"/>
</dbReference>
<protein>
    <submittedName>
        <fullName evidence="2">Uncharacterized protein</fullName>
    </submittedName>
</protein>
<evidence type="ECO:0000256" key="1">
    <source>
        <dbReference type="SAM" id="MobiDB-lite"/>
    </source>
</evidence>
<evidence type="ECO:0000313" key="2">
    <source>
        <dbReference type="EMBL" id="GGW50842.1"/>
    </source>
</evidence>
<dbReference type="EMBL" id="BMWP01000047">
    <property type="protein sequence ID" value="GGW50842.1"/>
    <property type="molecule type" value="Genomic_DNA"/>
</dbReference>
<reference evidence="2" key="1">
    <citation type="journal article" date="2014" name="Int. J. Syst. Evol. Microbiol.">
        <title>Complete genome sequence of Corynebacterium casei LMG S-19264T (=DSM 44701T), isolated from a smear-ripened cheese.</title>
        <authorList>
            <consortium name="US DOE Joint Genome Institute (JGI-PGF)"/>
            <person name="Walter F."/>
            <person name="Albersmeier A."/>
            <person name="Kalinowski J."/>
            <person name="Ruckert C."/>
        </authorList>
    </citation>
    <scope>NUCLEOTIDE SEQUENCE</scope>
    <source>
        <strain evidence="2">KCTC 12113</strain>
    </source>
</reference>
<comment type="caution">
    <text evidence="2">The sequence shown here is derived from an EMBL/GenBank/DDBJ whole genome shotgun (WGS) entry which is preliminary data.</text>
</comment>
<gene>
    <name evidence="2" type="ORF">GCM10007383_38190</name>
</gene>
<evidence type="ECO:0000313" key="3">
    <source>
        <dbReference type="Proteomes" id="UP000634668"/>
    </source>
</evidence>
<proteinExistence type="predicted"/>
<keyword evidence="3" id="KW-1185">Reference proteome</keyword>
<reference evidence="2" key="2">
    <citation type="submission" date="2020-09" db="EMBL/GenBank/DDBJ databases">
        <authorList>
            <person name="Sun Q."/>
            <person name="Kim S."/>
        </authorList>
    </citation>
    <scope>NUCLEOTIDE SEQUENCE</scope>
    <source>
        <strain evidence="2">KCTC 12113</strain>
    </source>
</reference>
<sequence>MGKIKDFNEEDELYDEFENQSEDDFESDYDELEEKWYDIEDEYRSRYADITDGDAEVSPGEFQNTLAKIARRRGKSSIEIQNEIENW</sequence>
<dbReference type="AlphaFoldDB" id="A0A918J6S5"/>
<name>A0A918J6S5_9FLAO</name>
<organism evidence="2 3">
    <name type="scientific">Arenibacter certesii</name>
    <dbReference type="NCBI Taxonomy" id="228955"/>
    <lineage>
        <taxon>Bacteria</taxon>
        <taxon>Pseudomonadati</taxon>
        <taxon>Bacteroidota</taxon>
        <taxon>Flavobacteriia</taxon>
        <taxon>Flavobacteriales</taxon>
        <taxon>Flavobacteriaceae</taxon>
        <taxon>Arenibacter</taxon>
    </lineage>
</organism>
<feature type="compositionally biased region" description="Acidic residues" evidence="1">
    <location>
        <begin position="8"/>
        <end position="28"/>
    </location>
</feature>